<dbReference type="PANTHER" id="PTHR43562:SF4">
    <property type="entry name" value="NA(+)_H(+) ANTIPORTER NHAS5"/>
    <property type="match status" value="1"/>
</dbReference>
<dbReference type="SUPFAM" id="SSF52402">
    <property type="entry name" value="Adenine nucleotide alpha hydrolases-like"/>
    <property type="match status" value="1"/>
</dbReference>
<sequence>MYTLPISNLYTQSTMAIINFYQVTFITFVQTSWLCTQNTGRSLVEFFRPSVLAGPITDPVPVFLIIMAIMLVAPLLFERIKLPGIVGLILAGLAVGPYGFGLLERDSTIVLLGTVGLLFLMFMAGLETSLDDLKYNADKAVIFGLATFGIPMLLGTGSMLLLGYGLLASILVASCFASHTLVALPIVMRLGVMRTQAVTTVLGGTLITNVLALLVLAVVVRAHQGSLTLGFWLFLIPALTIYTFATLWGVPKVGRWFFRRFGHDESAEFTFVVATLFIVSYVAELIEVEPIIGAFLAGIAITQLIPQLSPLMNRIQFIGNTLFIPFFLISVGMLINPAILISEPRSLLVAGVMTFVAILAKFLPAWGSGKVFGLQFPSVMLMFGLSVAQAASTLAAITVAFEIDLVDQLTVNGTIAMILVTCIASPWVTTRWGSGVKPDVTTPTTETTQKLADRILVPVANPSTEDHLLNLALILAKKSDGTLLPLHILSDSSGPITGEKKIQQQQLLATAETIAHAAVTSVETIGRVDDSIEKGILRAAQERDANLIVCGWKGYSSYRDNFFGSVIDNVIRQATVPVLVARFAQPIRNTERIILALTDLDFASSKFQKTITLAETLADELKATLQVLHVTRSSRRKAPKVPPVQTEATIEYVRGNFVSRVAKMIQPNDLLILTSGNHPDILSMRMLGTEPEVIARTHRETSIVVLHFPR</sequence>
<dbReference type="InterPro" id="IPR006153">
    <property type="entry name" value="Cation/H_exchanger_TM"/>
</dbReference>
<dbReference type="Pfam" id="PF00999">
    <property type="entry name" value="Na_H_Exchanger"/>
    <property type="match status" value="1"/>
</dbReference>
<accession>A0A6N8G5G7</accession>
<evidence type="ECO:0000256" key="3">
    <source>
        <dbReference type="ARBA" id="ARBA00008791"/>
    </source>
</evidence>
<comment type="subcellular location">
    <subcellularLocation>
        <location evidence="1">Membrane</location>
        <topology evidence="1">Multi-pass membrane protein</topology>
    </subcellularLocation>
</comment>
<feature type="transmembrane region" description="Helical" evidence="10">
    <location>
        <begin position="140"/>
        <end position="160"/>
    </location>
</feature>
<keyword evidence="9 10" id="KW-0472">Membrane</keyword>
<feature type="transmembrane region" description="Helical" evidence="10">
    <location>
        <begin position="109"/>
        <end position="128"/>
    </location>
</feature>
<evidence type="ECO:0000256" key="7">
    <source>
        <dbReference type="ARBA" id="ARBA00022989"/>
    </source>
</evidence>
<comment type="similarity">
    <text evidence="3">Belongs to the universal stress protein A family.</text>
</comment>
<feature type="transmembrane region" description="Helical" evidence="10">
    <location>
        <begin position="166"/>
        <end position="188"/>
    </location>
</feature>
<evidence type="ECO:0000256" key="6">
    <source>
        <dbReference type="ARBA" id="ARBA00022692"/>
    </source>
</evidence>
<gene>
    <name evidence="13" type="ORF">BWI75_23840</name>
</gene>
<dbReference type="Proteomes" id="UP000441797">
    <property type="component" value="Unassembled WGS sequence"/>
</dbReference>
<dbReference type="EMBL" id="NAPY01000069">
    <property type="protein sequence ID" value="MUL39247.1"/>
    <property type="molecule type" value="Genomic_DNA"/>
</dbReference>
<feature type="transmembrane region" description="Helical" evidence="10">
    <location>
        <begin position="292"/>
        <end position="309"/>
    </location>
</feature>
<dbReference type="AlphaFoldDB" id="A0A6N8G5G7"/>
<feature type="transmembrane region" description="Helical" evidence="10">
    <location>
        <begin position="269"/>
        <end position="286"/>
    </location>
</feature>
<dbReference type="Pfam" id="PF00582">
    <property type="entry name" value="Usp"/>
    <property type="match status" value="1"/>
</dbReference>
<dbReference type="GO" id="GO:1902600">
    <property type="term" value="P:proton transmembrane transport"/>
    <property type="evidence" value="ECO:0007669"/>
    <property type="project" value="InterPro"/>
</dbReference>
<dbReference type="InterPro" id="IPR006015">
    <property type="entry name" value="Universal_stress_UspA"/>
</dbReference>
<feature type="domain" description="UspA" evidence="11">
    <location>
        <begin position="453"/>
        <end position="582"/>
    </location>
</feature>
<feature type="transmembrane region" description="Helical" evidence="10">
    <location>
        <begin position="200"/>
        <end position="223"/>
    </location>
</feature>
<evidence type="ECO:0000256" key="9">
    <source>
        <dbReference type="ARBA" id="ARBA00023136"/>
    </source>
</evidence>
<dbReference type="Gene3D" id="1.20.1530.20">
    <property type="match status" value="1"/>
</dbReference>
<feature type="transmembrane region" description="Helical" evidence="10">
    <location>
        <begin position="229"/>
        <end position="248"/>
    </location>
</feature>
<dbReference type="OrthoDB" id="9793589at2"/>
<evidence type="ECO:0000259" key="11">
    <source>
        <dbReference type="Pfam" id="PF00582"/>
    </source>
</evidence>
<evidence type="ECO:0000256" key="1">
    <source>
        <dbReference type="ARBA" id="ARBA00004141"/>
    </source>
</evidence>
<dbReference type="PANTHER" id="PTHR43562">
    <property type="entry name" value="NAPA-TYPE SODIUM/HYDROGEN ANTIPORTER"/>
    <property type="match status" value="1"/>
</dbReference>
<feature type="domain" description="Cation/H+ exchanger transmembrane" evidence="12">
    <location>
        <begin position="68"/>
        <end position="428"/>
    </location>
</feature>
<reference evidence="13 14" key="1">
    <citation type="journal article" date="2019" name="Front. Microbiol.">
        <title>Genomic Features for Desiccation Tolerance and Sugar Biosynthesis in the Extremophile Gloeocapsopsis sp. UTEX B3054.</title>
        <authorList>
            <person name="Urrejola C."/>
            <person name="Alcorta J."/>
            <person name="Salas L."/>
            <person name="Vasquez M."/>
            <person name="Polz M.F."/>
            <person name="Vicuna R."/>
            <person name="Diez B."/>
        </authorList>
    </citation>
    <scope>NUCLEOTIDE SEQUENCE [LARGE SCALE GENOMIC DNA]</scope>
    <source>
        <strain evidence="13 14">1H9</strain>
    </source>
</reference>
<keyword evidence="8" id="KW-0406">Ion transport</keyword>
<evidence type="ECO:0000256" key="2">
    <source>
        <dbReference type="ARBA" id="ARBA00005551"/>
    </source>
</evidence>
<dbReference type="InterPro" id="IPR006016">
    <property type="entry name" value="UspA"/>
</dbReference>
<dbReference type="Gene3D" id="3.40.50.12370">
    <property type="match status" value="1"/>
</dbReference>
<feature type="transmembrane region" description="Helical" evidence="10">
    <location>
        <begin position="60"/>
        <end position="77"/>
    </location>
</feature>
<feature type="transmembrane region" description="Helical" evidence="10">
    <location>
        <begin position="379"/>
        <end position="403"/>
    </location>
</feature>
<keyword evidence="5" id="KW-0050">Antiport</keyword>
<proteinExistence type="inferred from homology"/>
<dbReference type="GO" id="GO:0015297">
    <property type="term" value="F:antiporter activity"/>
    <property type="evidence" value="ECO:0007669"/>
    <property type="project" value="UniProtKB-KW"/>
</dbReference>
<feature type="transmembrane region" description="Helical" evidence="10">
    <location>
        <begin position="409"/>
        <end position="428"/>
    </location>
</feature>
<dbReference type="InterPro" id="IPR038770">
    <property type="entry name" value="Na+/solute_symporter_sf"/>
</dbReference>
<feature type="transmembrane region" description="Helical" evidence="10">
    <location>
        <begin position="84"/>
        <end position="103"/>
    </location>
</feature>
<keyword evidence="7 10" id="KW-1133">Transmembrane helix</keyword>
<evidence type="ECO:0000313" key="14">
    <source>
        <dbReference type="Proteomes" id="UP000441797"/>
    </source>
</evidence>
<feature type="transmembrane region" description="Helical" evidence="10">
    <location>
        <begin position="347"/>
        <end position="367"/>
    </location>
</feature>
<evidence type="ECO:0000256" key="4">
    <source>
        <dbReference type="ARBA" id="ARBA00022448"/>
    </source>
</evidence>
<keyword evidence="6 10" id="KW-0812">Transmembrane</keyword>
<dbReference type="CDD" id="cd00293">
    <property type="entry name" value="USP-like"/>
    <property type="match status" value="1"/>
</dbReference>
<protein>
    <submittedName>
        <fullName evidence="13">Cation:proton antiporter</fullName>
    </submittedName>
</protein>
<evidence type="ECO:0000256" key="10">
    <source>
        <dbReference type="SAM" id="Phobius"/>
    </source>
</evidence>
<organism evidence="13 14">
    <name type="scientific">Gloeocapsopsis dulcis AAB1 = 1H9</name>
    <dbReference type="NCBI Taxonomy" id="1433147"/>
    <lineage>
        <taxon>Bacteria</taxon>
        <taxon>Bacillati</taxon>
        <taxon>Cyanobacteriota</taxon>
        <taxon>Cyanophyceae</taxon>
        <taxon>Oscillatoriophycideae</taxon>
        <taxon>Chroococcales</taxon>
        <taxon>Chroococcaceae</taxon>
        <taxon>Gloeocapsopsis</taxon>
        <taxon>Gloeocapsopsis dulcis</taxon>
    </lineage>
</organism>
<dbReference type="PRINTS" id="PR01438">
    <property type="entry name" value="UNVRSLSTRESS"/>
</dbReference>
<feature type="transmembrane region" description="Helical" evidence="10">
    <location>
        <begin position="321"/>
        <end position="341"/>
    </location>
</feature>
<comment type="caution">
    <text evidence="13">The sequence shown here is derived from an EMBL/GenBank/DDBJ whole genome shotgun (WGS) entry which is preliminary data.</text>
</comment>
<evidence type="ECO:0000313" key="13">
    <source>
        <dbReference type="EMBL" id="MUL39247.1"/>
    </source>
</evidence>
<dbReference type="GO" id="GO:0016020">
    <property type="term" value="C:membrane"/>
    <property type="evidence" value="ECO:0007669"/>
    <property type="project" value="UniProtKB-SubCell"/>
</dbReference>
<evidence type="ECO:0000259" key="12">
    <source>
        <dbReference type="Pfam" id="PF00999"/>
    </source>
</evidence>
<name>A0A6N8G5G7_9CHRO</name>
<comment type="similarity">
    <text evidence="2">Belongs to the monovalent cation:proton antiporter 2 (CPA2) transporter (TC 2.A.37) family.</text>
</comment>
<evidence type="ECO:0000256" key="5">
    <source>
        <dbReference type="ARBA" id="ARBA00022449"/>
    </source>
</evidence>
<keyword evidence="14" id="KW-1185">Reference proteome</keyword>
<keyword evidence="4" id="KW-0813">Transport</keyword>
<evidence type="ECO:0000256" key="8">
    <source>
        <dbReference type="ARBA" id="ARBA00023065"/>
    </source>
</evidence>